<gene>
    <name evidence="3" type="primary">LOC108559092</name>
</gene>
<feature type="region of interest" description="Disordered" evidence="1">
    <location>
        <begin position="352"/>
        <end position="530"/>
    </location>
</feature>
<feature type="compositionally biased region" description="Basic and acidic residues" evidence="1">
    <location>
        <begin position="368"/>
        <end position="378"/>
    </location>
</feature>
<organism evidence="2 3">
    <name type="scientific">Nicrophorus vespilloides</name>
    <name type="common">Boreal carrion beetle</name>
    <dbReference type="NCBI Taxonomy" id="110193"/>
    <lineage>
        <taxon>Eukaryota</taxon>
        <taxon>Metazoa</taxon>
        <taxon>Ecdysozoa</taxon>
        <taxon>Arthropoda</taxon>
        <taxon>Hexapoda</taxon>
        <taxon>Insecta</taxon>
        <taxon>Pterygota</taxon>
        <taxon>Neoptera</taxon>
        <taxon>Endopterygota</taxon>
        <taxon>Coleoptera</taxon>
        <taxon>Polyphaga</taxon>
        <taxon>Staphyliniformia</taxon>
        <taxon>Silphidae</taxon>
        <taxon>Nicrophorinae</taxon>
        <taxon>Nicrophorus</taxon>
    </lineage>
</organism>
<keyword evidence="2" id="KW-1185">Reference proteome</keyword>
<evidence type="ECO:0000256" key="1">
    <source>
        <dbReference type="SAM" id="MobiDB-lite"/>
    </source>
</evidence>
<feature type="compositionally biased region" description="Polar residues" evidence="1">
    <location>
        <begin position="390"/>
        <end position="402"/>
    </location>
</feature>
<protein>
    <submittedName>
        <fullName evidence="3">Epsin-2-like</fullName>
    </submittedName>
</protein>
<dbReference type="RefSeq" id="XP_017771723.1">
    <property type="nucleotide sequence ID" value="XM_017916234.1"/>
</dbReference>
<name>A0ABM1MAX3_NICVS</name>
<evidence type="ECO:0000313" key="2">
    <source>
        <dbReference type="Proteomes" id="UP000695000"/>
    </source>
</evidence>
<accession>A0ABM1MAX3</accession>
<feature type="compositionally biased region" description="Basic residues" evidence="1">
    <location>
        <begin position="406"/>
        <end position="420"/>
    </location>
</feature>
<dbReference type="Proteomes" id="UP000695000">
    <property type="component" value="Unplaced"/>
</dbReference>
<proteinExistence type="predicted"/>
<feature type="compositionally biased region" description="Basic and acidic residues" evidence="1">
    <location>
        <begin position="105"/>
        <end position="115"/>
    </location>
</feature>
<evidence type="ECO:0000313" key="3">
    <source>
        <dbReference type="RefSeq" id="XP_017771723.1"/>
    </source>
</evidence>
<feature type="compositionally biased region" description="Basic and acidic residues" evidence="1">
    <location>
        <begin position="280"/>
        <end position="304"/>
    </location>
</feature>
<feature type="region of interest" description="Disordered" evidence="1">
    <location>
        <begin position="280"/>
        <end position="320"/>
    </location>
</feature>
<sequence>MSRQIPRAGPSGRSQIISGNTRASGLRPPSASGLRPPTAGGGPRATSSILSIANKGAAKKPKACKDRKKDEEEAAAAAAAAAPEPEPEVKLPAFSMQVKSKKTQKKEERIKETGKKKMMRRNKPAGEDLNQMKEIMKSMKGQNVSVQEFIGLISPSTGDNGQLLRDVLNDEMNTFRNTSRKIYETMSQDVSDVLTNQHIQLTEHSHEMYNVYSDKMMRAINEINQWCPDFDFDKYYTQVGYLDLKFPLAQGLEMDEDQQQALLRQEAYHRYQWLKTEGERMKEENSRLQDRMKQLKRQQREEMKMASIREQQAEDERKKLEQQQEQLEDKLEELNESVEKIIVEKEVAAAEEVTLQKKKSKSAKLPKPRGEQPKDDWAVRTAADMESTKETTSLKMETSKVSLKSKASRSRVGIKKKKVRAPPPQQEGSPFHYSPPKSPQAGGSRQQPASPFHYSPVKSPPASRGGQQQQPASPFHYSPPRSPPQQQQQMQDEARAMSPVRTTMQTTTTVENPQSSHRGRAPRDSWGGFY</sequence>
<feature type="region of interest" description="Disordered" evidence="1">
    <location>
        <begin position="1"/>
        <end position="122"/>
    </location>
</feature>
<feature type="compositionally biased region" description="Basic and acidic residues" evidence="1">
    <location>
        <begin position="311"/>
        <end position="320"/>
    </location>
</feature>
<dbReference type="GeneID" id="108559092"/>
<reference evidence="3" key="1">
    <citation type="submission" date="2025-08" db="UniProtKB">
        <authorList>
            <consortium name="RefSeq"/>
        </authorList>
    </citation>
    <scope>IDENTIFICATION</scope>
    <source>
        <tissue evidence="3">Whole Larva</tissue>
    </source>
</reference>
<feature type="compositionally biased region" description="Polar residues" evidence="1">
    <location>
        <begin position="12"/>
        <end position="23"/>
    </location>
</feature>
<feature type="compositionally biased region" description="Basic residues" evidence="1">
    <location>
        <begin position="356"/>
        <end position="367"/>
    </location>
</feature>